<keyword evidence="4 6" id="KW-0472">Membrane</keyword>
<evidence type="ECO:0000256" key="5">
    <source>
        <dbReference type="SAM" id="MobiDB-lite"/>
    </source>
</evidence>
<feature type="domain" description="EamA" evidence="7">
    <location>
        <begin position="145"/>
        <end position="271"/>
    </location>
</feature>
<comment type="subcellular location">
    <subcellularLocation>
        <location evidence="1">Membrane</location>
        <topology evidence="1">Multi-pass membrane protein</topology>
    </subcellularLocation>
</comment>
<accession>A0ABQ6HFP5</accession>
<name>A0ABQ6HFP5_9GAMM</name>
<keyword evidence="9" id="KW-1185">Reference proteome</keyword>
<evidence type="ECO:0000256" key="1">
    <source>
        <dbReference type="ARBA" id="ARBA00004141"/>
    </source>
</evidence>
<feature type="compositionally biased region" description="Polar residues" evidence="5">
    <location>
        <begin position="282"/>
        <end position="291"/>
    </location>
</feature>
<organism evidence="8 9">
    <name type="scientific">Thalassotalea loyana</name>
    <dbReference type="NCBI Taxonomy" id="280483"/>
    <lineage>
        <taxon>Bacteria</taxon>
        <taxon>Pseudomonadati</taxon>
        <taxon>Pseudomonadota</taxon>
        <taxon>Gammaproteobacteria</taxon>
        <taxon>Alteromonadales</taxon>
        <taxon>Colwelliaceae</taxon>
        <taxon>Thalassotalea</taxon>
    </lineage>
</organism>
<feature type="transmembrane region" description="Helical" evidence="6">
    <location>
        <begin position="174"/>
        <end position="196"/>
    </location>
</feature>
<feature type="transmembrane region" description="Helical" evidence="6">
    <location>
        <begin position="70"/>
        <end position="87"/>
    </location>
</feature>
<dbReference type="InterPro" id="IPR000620">
    <property type="entry name" value="EamA_dom"/>
</dbReference>
<dbReference type="PANTHER" id="PTHR22911:SF6">
    <property type="entry name" value="SOLUTE CARRIER FAMILY 35 MEMBER G1"/>
    <property type="match status" value="1"/>
</dbReference>
<reference evidence="8 9" key="1">
    <citation type="submission" date="2023-03" db="EMBL/GenBank/DDBJ databases">
        <title>Thalassotalea loyana LMG 22536T draft genome sequence.</title>
        <authorList>
            <person name="Sawabe T."/>
        </authorList>
    </citation>
    <scope>NUCLEOTIDE SEQUENCE [LARGE SCALE GENOMIC DNA]</scope>
    <source>
        <strain evidence="8 9">LMG 22536</strain>
    </source>
</reference>
<feature type="domain" description="EamA" evidence="7">
    <location>
        <begin position="3"/>
        <end position="134"/>
    </location>
</feature>
<feature type="transmembrane region" description="Helical" evidence="6">
    <location>
        <begin position="232"/>
        <end position="250"/>
    </location>
</feature>
<protein>
    <submittedName>
        <fullName evidence="8">Membrane protein</fullName>
    </submittedName>
</protein>
<keyword evidence="2 6" id="KW-0812">Transmembrane</keyword>
<evidence type="ECO:0000256" key="4">
    <source>
        <dbReference type="ARBA" id="ARBA00023136"/>
    </source>
</evidence>
<feature type="transmembrane region" description="Helical" evidence="6">
    <location>
        <begin position="256"/>
        <end position="273"/>
    </location>
</feature>
<feature type="transmembrane region" description="Helical" evidence="6">
    <location>
        <begin position="144"/>
        <end position="162"/>
    </location>
</feature>
<comment type="caution">
    <text evidence="8">The sequence shown here is derived from an EMBL/GenBank/DDBJ whole genome shotgun (WGS) entry which is preliminary data.</text>
</comment>
<dbReference type="EMBL" id="BSSV01000003">
    <property type="protein sequence ID" value="GLX85311.1"/>
    <property type="molecule type" value="Genomic_DNA"/>
</dbReference>
<gene>
    <name evidence="8" type="ORF">tloyanaT_15630</name>
</gene>
<evidence type="ECO:0000259" key="7">
    <source>
        <dbReference type="Pfam" id="PF00892"/>
    </source>
</evidence>
<sequence>MQTVIWMIGALMSFSLMAICARELSGEIAIHQTLFFRSALGLVVIFLIFRASSERIKLSTNRLGLHTIRNVFHFVGQYGWFVGIGLLPLAEVFALEFTVPIWTLIVASLVLGETVTARKVIAIILGSVGVGFILQPGIEIIDTASLIVLAAAICFAVSHVATKSLSTSDSATSILLYMCLVQLPIGFFLSLSNWVWPVGLQWLWLLVIGLTALSAHYCMVRAMQYAEVTTVVTLDFLRLPLIALVGVLLYSEKFELSLIIGGFFMLIGNIVSLKNSSSNKSDNVAPSVSEPSQEKVGS</sequence>
<evidence type="ECO:0000256" key="3">
    <source>
        <dbReference type="ARBA" id="ARBA00022989"/>
    </source>
</evidence>
<proteinExistence type="predicted"/>
<feature type="region of interest" description="Disordered" evidence="5">
    <location>
        <begin position="277"/>
        <end position="298"/>
    </location>
</feature>
<dbReference type="SUPFAM" id="SSF103481">
    <property type="entry name" value="Multidrug resistance efflux transporter EmrE"/>
    <property type="match status" value="2"/>
</dbReference>
<feature type="transmembrane region" description="Helical" evidence="6">
    <location>
        <begin position="28"/>
        <end position="49"/>
    </location>
</feature>
<dbReference type="RefSeq" id="WP_284297304.1">
    <property type="nucleotide sequence ID" value="NZ_BSSV01000003.1"/>
</dbReference>
<feature type="transmembrane region" description="Helical" evidence="6">
    <location>
        <begin position="202"/>
        <end position="220"/>
    </location>
</feature>
<evidence type="ECO:0000313" key="9">
    <source>
        <dbReference type="Proteomes" id="UP001157134"/>
    </source>
</evidence>
<dbReference type="Pfam" id="PF00892">
    <property type="entry name" value="EamA"/>
    <property type="match status" value="2"/>
</dbReference>
<dbReference type="Proteomes" id="UP001157134">
    <property type="component" value="Unassembled WGS sequence"/>
</dbReference>
<keyword evidence="3 6" id="KW-1133">Transmembrane helix</keyword>
<evidence type="ECO:0000256" key="2">
    <source>
        <dbReference type="ARBA" id="ARBA00022692"/>
    </source>
</evidence>
<dbReference type="PANTHER" id="PTHR22911">
    <property type="entry name" value="ACYL-MALONYL CONDENSING ENZYME-RELATED"/>
    <property type="match status" value="1"/>
</dbReference>
<evidence type="ECO:0000256" key="6">
    <source>
        <dbReference type="SAM" id="Phobius"/>
    </source>
</evidence>
<dbReference type="InterPro" id="IPR037185">
    <property type="entry name" value="EmrE-like"/>
</dbReference>
<evidence type="ECO:0000313" key="8">
    <source>
        <dbReference type="EMBL" id="GLX85311.1"/>
    </source>
</evidence>